<comment type="caution">
    <text evidence="1">The sequence shown here is derived from an EMBL/GenBank/DDBJ whole genome shotgun (WGS) entry which is preliminary data.</text>
</comment>
<reference evidence="1 2" key="1">
    <citation type="submission" date="2020-08" db="EMBL/GenBank/DDBJ databases">
        <title>Genomic Encyclopedia of Type Strains, Phase IV (KMG-IV): sequencing the most valuable type-strain genomes for metagenomic binning, comparative biology and taxonomic classification.</title>
        <authorList>
            <person name="Goeker M."/>
        </authorList>
    </citation>
    <scope>NUCLEOTIDE SEQUENCE [LARGE SCALE GENOMIC DNA]</scope>
    <source>
        <strain evidence="1 2">DSM 101806</strain>
    </source>
</reference>
<gene>
    <name evidence="1" type="ORF">GGR46_002431</name>
</gene>
<proteinExistence type="predicted"/>
<dbReference type="AlphaFoldDB" id="A0A7W6JUR1"/>
<name>A0A7W6JUR1_9SPHN</name>
<accession>A0A7W6JUR1</accession>
<keyword evidence="2" id="KW-1185">Reference proteome</keyword>
<dbReference type="RefSeq" id="WP_183997986.1">
    <property type="nucleotide sequence ID" value="NZ_JACIEH010000002.1"/>
</dbReference>
<evidence type="ECO:0000313" key="2">
    <source>
        <dbReference type="Proteomes" id="UP000557392"/>
    </source>
</evidence>
<dbReference type="EMBL" id="JACIEH010000002">
    <property type="protein sequence ID" value="MBB4098867.1"/>
    <property type="molecule type" value="Genomic_DNA"/>
</dbReference>
<dbReference type="Proteomes" id="UP000557392">
    <property type="component" value="Unassembled WGS sequence"/>
</dbReference>
<sequence>MSPRPLFAIQSLRLPQAEADLPQGLPNAALCHRFTLGQSPSAPAKAVWKARP</sequence>
<protein>
    <submittedName>
        <fullName evidence="1">Uncharacterized protein</fullName>
    </submittedName>
</protein>
<organism evidence="1 2">
    <name type="scientific">Sphingomonas kyeonggiensis</name>
    <dbReference type="NCBI Taxonomy" id="1268553"/>
    <lineage>
        <taxon>Bacteria</taxon>
        <taxon>Pseudomonadati</taxon>
        <taxon>Pseudomonadota</taxon>
        <taxon>Alphaproteobacteria</taxon>
        <taxon>Sphingomonadales</taxon>
        <taxon>Sphingomonadaceae</taxon>
        <taxon>Sphingomonas</taxon>
    </lineage>
</organism>
<evidence type="ECO:0000313" key="1">
    <source>
        <dbReference type="EMBL" id="MBB4098867.1"/>
    </source>
</evidence>